<dbReference type="PANTHER" id="PTHR43104:SF4">
    <property type="entry name" value="L-2-HYDROXYGLUTARATE DEHYDROGENASE, MITOCHONDRIAL"/>
    <property type="match status" value="1"/>
</dbReference>
<dbReference type="Proteomes" id="UP000035955">
    <property type="component" value="Unassembled WGS sequence"/>
</dbReference>
<comment type="cofactor">
    <cofactor evidence="1">
        <name>FAD</name>
        <dbReference type="ChEBI" id="CHEBI:57692"/>
    </cofactor>
</comment>
<keyword evidence="2" id="KW-0285">Flavoprotein</keyword>
<dbReference type="Pfam" id="PF01266">
    <property type="entry name" value="DAO"/>
    <property type="match status" value="1"/>
</dbReference>
<comment type="caution">
    <text evidence="7">The sequence shown here is derived from an EMBL/GenBank/DDBJ whole genome shotgun (WGS) entry which is preliminary data.</text>
</comment>
<feature type="domain" description="FAD dependent oxidoreductase" evidence="6">
    <location>
        <begin position="3"/>
        <end position="361"/>
    </location>
</feature>
<dbReference type="Gene3D" id="3.30.9.10">
    <property type="entry name" value="D-Amino Acid Oxidase, subunit A, domain 2"/>
    <property type="match status" value="1"/>
</dbReference>
<keyword evidence="8" id="KW-1185">Reference proteome</keyword>
<keyword evidence="4" id="KW-0560">Oxidoreductase</keyword>
<evidence type="ECO:0000256" key="1">
    <source>
        <dbReference type="ARBA" id="ARBA00001974"/>
    </source>
</evidence>
<dbReference type="GO" id="GO:0047545">
    <property type="term" value="F:(S)-2-hydroxyglutarate dehydrogenase activity"/>
    <property type="evidence" value="ECO:0007669"/>
    <property type="project" value="TreeGrafter"/>
</dbReference>
<evidence type="ECO:0000259" key="6">
    <source>
        <dbReference type="Pfam" id="PF01266"/>
    </source>
</evidence>
<dbReference type="Gene3D" id="3.50.50.60">
    <property type="entry name" value="FAD/NAD(P)-binding domain"/>
    <property type="match status" value="1"/>
</dbReference>
<dbReference type="PANTHER" id="PTHR43104">
    <property type="entry name" value="L-2-HYDROXYGLUTARATE DEHYDROGENASE, MITOCHONDRIAL"/>
    <property type="match status" value="1"/>
</dbReference>
<gene>
    <name evidence="7" type="ORF">VQ02_03585</name>
</gene>
<evidence type="ECO:0000313" key="7">
    <source>
        <dbReference type="EMBL" id="KMO42276.1"/>
    </source>
</evidence>
<evidence type="ECO:0000256" key="4">
    <source>
        <dbReference type="ARBA" id="ARBA00023002"/>
    </source>
</evidence>
<evidence type="ECO:0000256" key="5">
    <source>
        <dbReference type="ARBA" id="ARBA00037941"/>
    </source>
</evidence>
<accession>A0A0J6VSN7</accession>
<evidence type="ECO:0000313" key="8">
    <source>
        <dbReference type="Proteomes" id="UP000035955"/>
    </source>
</evidence>
<keyword evidence="3" id="KW-0274">FAD</keyword>
<evidence type="ECO:0000256" key="2">
    <source>
        <dbReference type="ARBA" id="ARBA00022630"/>
    </source>
</evidence>
<dbReference type="SUPFAM" id="SSF51905">
    <property type="entry name" value="FAD/NAD(P)-binding domain"/>
    <property type="match status" value="1"/>
</dbReference>
<comment type="similarity">
    <text evidence="5">Belongs to the L2HGDH family.</text>
</comment>
<evidence type="ECO:0000256" key="3">
    <source>
        <dbReference type="ARBA" id="ARBA00022827"/>
    </source>
</evidence>
<organism evidence="7 8">
    <name type="scientific">Methylobacterium variabile</name>
    <dbReference type="NCBI Taxonomy" id="298794"/>
    <lineage>
        <taxon>Bacteria</taxon>
        <taxon>Pseudomonadati</taxon>
        <taxon>Pseudomonadota</taxon>
        <taxon>Alphaproteobacteria</taxon>
        <taxon>Hyphomicrobiales</taxon>
        <taxon>Methylobacteriaceae</taxon>
        <taxon>Methylobacterium</taxon>
    </lineage>
</organism>
<proteinExistence type="inferred from homology"/>
<dbReference type="OrthoDB" id="9801699at2"/>
<dbReference type="EMBL" id="LABY01000021">
    <property type="protein sequence ID" value="KMO42276.1"/>
    <property type="molecule type" value="Genomic_DNA"/>
</dbReference>
<dbReference type="RefSeq" id="WP_048442784.1">
    <property type="nucleotide sequence ID" value="NZ_LABY01000021.1"/>
</dbReference>
<dbReference type="InterPro" id="IPR036188">
    <property type="entry name" value="FAD/NAD-bd_sf"/>
</dbReference>
<dbReference type="PATRIC" id="fig|298794.3.peg.3236"/>
<reference evidence="7 8" key="1">
    <citation type="submission" date="2015-03" db="EMBL/GenBank/DDBJ databases">
        <title>Genome sequencing of Methylobacterium variabile DSM 16961.</title>
        <authorList>
            <person name="Chaudhry V."/>
            <person name="Patil P.B."/>
        </authorList>
    </citation>
    <scope>NUCLEOTIDE SEQUENCE [LARGE SCALE GENOMIC DNA]</scope>
    <source>
        <strain evidence="7 8">DSM 16961</strain>
    </source>
</reference>
<name>A0A0J6VSN7_9HYPH</name>
<sequence length="364" mass="37994">MMVLVVGAGVVGLAIGRELALRGHEVIVAEAEGGIGTGVSSRNSEVIHAGMYYPTGSARARHCVEGRRRLYAFCDSHGVPHARIGKLIVAATEPEGAKIAAIHAQGLENGVEGLSFLDGTEARRLEPNLACHAALLSTETGIVDSHALMLALQGDIEDAGGALAFNTPIERLTRSPAGWVARFGGEAADELTVDAVVNAASFGAQGLARVTEGYPQARVPRLVLAKGNYFGCTGRPAFSRLIYPAPVEGGLGIHLTLDLAGRMRFGPDVEWIDAPDYEVDPGRGALFYAAIRRYWPGLPEGALVPDYAGIRPKLSGPGEGAADFLIDGPAEHGLPGLVHLFGIESPGLTSSLSLAEDVADRLGA</sequence>
<dbReference type="AlphaFoldDB" id="A0A0J6VSN7"/>
<dbReference type="InterPro" id="IPR006076">
    <property type="entry name" value="FAD-dep_OxRdtase"/>
</dbReference>
<protein>
    <submittedName>
        <fullName evidence="7">FAD-dependent oxidoreductase</fullName>
    </submittedName>
</protein>